<keyword evidence="3" id="KW-1185">Reference proteome</keyword>
<reference evidence="2" key="1">
    <citation type="submission" date="2021-03" db="EMBL/GenBank/DDBJ databases">
        <authorList>
            <person name="Tagirdzhanova G."/>
        </authorList>
    </citation>
    <scope>NUCLEOTIDE SEQUENCE</scope>
</reference>
<proteinExistence type="predicted"/>
<accession>A0A8H3G6C6</accession>
<protein>
    <submittedName>
        <fullName evidence="2">Uncharacterized protein</fullName>
    </submittedName>
</protein>
<feature type="region of interest" description="Disordered" evidence="1">
    <location>
        <begin position="35"/>
        <end position="211"/>
    </location>
</feature>
<evidence type="ECO:0000256" key="1">
    <source>
        <dbReference type="SAM" id="MobiDB-lite"/>
    </source>
</evidence>
<name>A0A8H3G6C6_9LECA</name>
<comment type="caution">
    <text evidence="2">The sequence shown here is derived from an EMBL/GenBank/DDBJ whole genome shotgun (WGS) entry which is preliminary data.</text>
</comment>
<feature type="compositionally biased region" description="Polar residues" evidence="1">
    <location>
        <begin position="181"/>
        <end position="191"/>
    </location>
</feature>
<dbReference type="EMBL" id="CAJPDS010000100">
    <property type="protein sequence ID" value="CAF9937354.1"/>
    <property type="molecule type" value="Genomic_DNA"/>
</dbReference>
<evidence type="ECO:0000313" key="3">
    <source>
        <dbReference type="Proteomes" id="UP000664521"/>
    </source>
</evidence>
<dbReference type="Proteomes" id="UP000664521">
    <property type="component" value="Unassembled WGS sequence"/>
</dbReference>
<organism evidence="2 3">
    <name type="scientific">Heterodermia speciosa</name>
    <dbReference type="NCBI Taxonomy" id="116794"/>
    <lineage>
        <taxon>Eukaryota</taxon>
        <taxon>Fungi</taxon>
        <taxon>Dikarya</taxon>
        <taxon>Ascomycota</taxon>
        <taxon>Pezizomycotina</taxon>
        <taxon>Lecanoromycetes</taxon>
        <taxon>OSLEUM clade</taxon>
        <taxon>Lecanoromycetidae</taxon>
        <taxon>Caliciales</taxon>
        <taxon>Physciaceae</taxon>
        <taxon>Heterodermia</taxon>
    </lineage>
</organism>
<evidence type="ECO:0000313" key="2">
    <source>
        <dbReference type="EMBL" id="CAF9937354.1"/>
    </source>
</evidence>
<feature type="compositionally biased region" description="Basic and acidic residues" evidence="1">
    <location>
        <begin position="169"/>
        <end position="178"/>
    </location>
</feature>
<gene>
    <name evidence="2" type="ORF">HETSPECPRED_000510</name>
</gene>
<sequence length="211" mass="24314">MACSAAQILQYKHPQLPFRPRYDLINLLHTRLQSGLSSSGGQQGDSQRDDYNNTEPSRQNAAEDMQRLQAKQAASQKRDRKNARADAYVYSRHSLQGGMSKEQEREYLERNPLSSGDRPEPETIIDPTLAGTGAGAGQRRRFEEDQRRIRPQQEQWDVDRALTSSTRHLTQEEQRDIMKQANRSQMFNTQQRIERGEALNREKSPPRSGYQ</sequence>
<feature type="compositionally biased region" description="Basic and acidic residues" evidence="1">
    <location>
        <begin position="192"/>
        <end position="205"/>
    </location>
</feature>
<dbReference type="AlphaFoldDB" id="A0A8H3G6C6"/>